<dbReference type="InterPro" id="IPR052021">
    <property type="entry name" value="Type-I_RS_S_subunit"/>
</dbReference>
<evidence type="ECO:0000313" key="7">
    <source>
        <dbReference type="Proteomes" id="UP000646152"/>
    </source>
</evidence>
<evidence type="ECO:0000256" key="4">
    <source>
        <dbReference type="SAM" id="Coils"/>
    </source>
</evidence>
<feature type="domain" description="Type I restriction modification DNA specificity" evidence="5">
    <location>
        <begin position="214"/>
        <end position="392"/>
    </location>
</feature>
<protein>
    <recommendedName>
        <fullName evidence="5">Type I restriction modification DNA specificity domain-containing protein</fullName>
    </recommendedName>
</protein>
<comment type="caution">
    <text evidence="6">The sequence shown here is derived from an EMBL/GenBank/DDBJ whole genome shotgun (WGS) entry which is preliminary data.</text>
</comment>
<dbReference type="Gene3D" id="3.90.220.20">
    <property type="entry name" value="DNA methylase specificity domains"/>
    <property type="match status" value="2"/>
</dbReference>
<reference evidence="7" key="1">
    <citation type="journal article" date="2019" name="Int. J. Syst. Evol. Microbiol.">
        <title>The Global Catalogue of Microorganisms (GCM) 10K type strain sequencing project: providing services to taxonomists for standard genome sequencing and annotation.</title>
        <authorList>
            <consortium name="The Broad Institute Genomics Platform"/>
            <consortium name="The Broad Institute Genome Sequencing Center for Infectious Disease"/>
            <person name="Wu L."/>
            <person name="Ma J."/>
        </authorList>
    </citation>
    <scope>NUCLEOTIDE SEQUENCE [LARGE SCALE GENOMIC DNA]</scope>
    <source>
        <strain evidence="7">CGMCC 1.15923</strain>
    </source>
</reference>
<accession>A0ABQ1IF98</accession>
<evidence type="ECO:0000256" key="1">
    <source>
        <dbReference type="ARBA" id="ARBA00010923"/>
    </source>
</evidence>
<feature type="coiled-coil region" evidence="4">
    <location>
        <begin position="373"/>
        <end position="400"/>
    </location>
</feature>
<dbReference type="EMBL" id="BMKE01000005">
    <property type="protein sequence ID" value="GGB37823.1"/>
    <property type="molecule type" value="Genomic_DNA"/>
</dbReference>
<keyword evidence="2" id="KW-0680">Restriction system</keyword>
<dbReference type="Gene3D" id="1.10.287.1120">
    <property type="entry name" value="Bipartite methylase S protein"/>
    <property type="match status" value="1"/>
</dbReference>
<dbReference type="PANTHER" id="PTHR30408">
    <property type="entry name" value="TYPE-1 RESTRICTION ENZYME ECOKI SPECIFICITY PROTEIN"/>
    <property type="match status" value="1"/>
</dbReference>
<dbReference type="CDD" id="cd17253">
    <property type="entry name" value="RMtype1_S_Eco933I-TRD2-CR2_like"/>
    <property type="match status" value="1"/>
</dbReference>
<evidence type="ECO:0000256" key="2">
    <source>
        <dbReference type="ARBA" id="ARBA00022747"/>
    </source>
</evidence>
<dbReference type="CDD" id="cd17260">
    <property type="entry name" value="RMtype1_S_EcoEI-TRD1-CR1_like"/>
    <property type="match status" value="1"/>
</dbReference>
<proteinExistence type="inferred from homology"/>
<name>A0ABQ1IF98_9GAMM</name>
<evidence type="ECO:0000313" key="6">
    <source>
        <dbReference type="EMBL" id="GGB37823.1"/>
    </source>
</evidence>
<keyword evidence="3" id="KW-0238">DNA-binding</keyword>
<dbReference type="PANTHER" id="PTHR30408:SF12">
    <property type="entry name" value="TYPE I RESTRICTION ENZYME MJAVIII SPECIFICITY SUBUNIT"/>
    <property type="match status" value="1"/>
</dbReference>
<dbReference type="Proteomes" id="UP000646152">
    <property type="component" value="Unassembled WGS sequence"/>
</dbReference>
<comment type="similarity">
    <text evidence="1">Belongs to the type-I restriction system S methylase family.</text>
</comment>
<dbReference type="RefSeq" id="WP_188628885.1">
    <property type="nucleotide sequence ID" value="NZ_BMKE01000005.1"/>
</dbReference>
<dbReference type="Pfam" id="PF01420">
    <property type="entry name" value="Methylase_S"/>
    <property type="match status" value="2"/>
</dbReference>
<keyword evidence="7" id="KW-1185">Reference proteome</keyword>
<evidence type="ECO:0000256" key="3">
    <source>
        <dbReference type="ARBA" id="ARBA00023125"/>
    </source>
</evidence>
<evidence type="ECO:0000259" key="5">
    <source>
        <dbReference type="Pfam" id="PF01420"/>
    </source>
</evidence>
<dbReference type="SUPFAM" id="SSF116734">
    <property type="entry name" value="DNA methylase specificity domain"/>
    <property type="match status" value="2"/>
</dbReference>
<keyword evidence="4" id="KW-0175">Coiled coil</keyword>
<organism evidence="6 7">
    <name type="scientific">Oceanisphaera marina</name>
    <dbReference type="NCBI Taxonomy" id="2017550"/>
    <lineage>
        <taxon>Bacteria</taxon>
        <taxon>Pseudomonadati</taxon>
        <taxon>Pseudomonadota</taxon>
        <taxon>Gammaproteobacteria</taxon>
        <taxon>Aeromonadales</taxon>
        <taxon>Aeromonadaceae</taxon>
        <taxon>Oceanisphaera</taxon>
    </lineage>
</organism>
<sequence>MVPNGWKRVPLETVAEVRSGVAKGKSGLKDPIAVPYLRVANVQDGHINLDEVKEIEIERTKLERYSLKFGDVLMNEGGDFDKLGRGDVWLGQISPCLHQNHVFAVRPNQETLDSFFLAALAASNYGKTYFLSCAKRSTNLASINSKQIKEFPVLVPPLPEQKKIAQLLSTWDKAITTTEHLIANSRQQKKALMQQLLTGKQRLLSDTSERFSGEWKEGKLSDLCTINPKKQGSPIDEKVSFIPMDAVSEEAKIIRQEERGYTEVEKGFTSFRDNDVLIAKITPCFENGKGGYAENLKNGIGFGSTEFHVLRAKDNVCSRFIYYVTNTKNFRVRGEINMQGSAGQKRVTKDYLSLYSIKYPPSLEEQQKITTVLSAADKELEILQQKLSALKQEKKALMQQLLTGKRRVSVEHNAA</sequence>
<dbReference type="InterPro" id="IPR044946">
    <property type="entry name" value="Restrct_endonuc_typeI_TRD_sf"/>
</dbReference>
<dbReference type="InterPro" id="IPR000055">
    <property type="entry name" value="Restrct_endonuc_typeI_TRD"/>
</dbReference>
<feature type="domain" description="Type I restriction modification DNA specificity" evidence="5">
    <location>
        <begin position="3"/>
        <end position="182"/>
    </location>
</feature>
<gene>
    <name evidence="6" type="ORF">GCM10011502_08810</name>
</gene>